<sequence length="145" mass="15802">MFLSYAVVPVLVFTVLLNFFYLYAPIDSLMCGQNFTCCEECLNSTCHTQLNRTCTINPDNSTFACFTCDPDDSGAAQYYSEEDCKVDCTEPTKKCVCDGACWSCMVTEGVDLTKFVCTMPTQAVDETCAIVPYGANCSAPSTTAP</sequence>
<organism evidence="2 3">
    <name type="scientific">Macrosiphum euphorbiae</name>
    <name type="common">potato aphid</name>
    <dbReference type="NCBI Taxonomy" id="13131"/>
    <lineage>
        <taxon>Eukaryota</taxon>
        <taxon>Metazoa</taxon>
        <taxon>Ecdysozoa</taxon>
        <taxon>Arthropoda</taxon>
        <taxon>Hexapoda</taxon>
        <taxon>Insecta</taxon>
        <taxon>Pterygota</taxon>
        <taxon>Neoptera</taxon>
        <taxon>Paraneoptera</taxon>
        <taxon>Hemiptera</taxon>
        <taxon>Sternorrhyncha</taxon>
        <taxon>Aphidomorpha</taxon>
        <taxon>Aphidoidea</taxon>
        <taxon>Aphididae</taxon>
        <taxon>Macrosiphini</taxon>
        <taxon>Macrosiphum</taxon>
    </lineage>
</organism>
<evidence type="ECO:0000313" key="2">
    <source>
        <dbReference type="EMBL" id="CAI6369201.1"/>
    </source>
</evidence>
<evidence type="ECO:0000313" key="3">
    <source>
        <dbReference type="Proteomes" id="UP001160148"/>
    </source>
</evidence>
<keyword evidence="1" id="KW-0812">Transmembrane</keyword>
<name>A0AAV0XP72_9HEMI</name>
<keyword evidence="3" id="KW-1185">Reference proteome</keyword>
<proteinExistence type="predicted"/>
<protein>
    <submittedName>
        <fullName evidence="2">Uncharacterized protein</fullName>
    </submittedName>
</protein>
<keyword evidence="1" id="KW-1133">Transmembrane helix</keyword>
<feature type="transmembrane region" description="Helical" evidence="1">
    <location>
        <begin position="6"/>
        <end position="24"/>
    </location>
</feature>
<accession>A0AAV0XP72</accession>
<evidence type="ECO:0000256" key="1">
    <source>
        <dbReference type="SAM" id="Phobius"/>
    </source>
</evidence>
<dbReference type="AlphaFoldDB" id="A0AAV0XP72"/>
<dbReference type="Proteomes" id="UP001160148">
    <property type="component" value="Unassembled WGS sequence"/>
</dbReference>
<keyword evidence="1" id="KW-0472">Membrane</keyword>
<reference evidence="2 3" key="1">
    <citation type="submission" date="2023-01" db="EMBL/GenBank/DDBJ databases">
        <authorList>
            <person name="Whitehead M."/>
        </authorList>
    </citation>
    <scope>NUCLEOTIDE SEQUENCE [LARGE SCALE GENOMIC DNA]</scope>
</reference>
<comment type="caution">
    <text evidence="2">The sequence shown here is derived from an EMBL/GenBank/DDBJ whole genome shotgun (WGS) entry which is preliminary data.</text>
</comment>
<dbReference type="EMBL" id="CARXXK010000005">
    <property type="protein sequence ID" value="CAI6369201.1"/>
    <property type="molecule type" value="Genomic_DNA"/>
</dbReference>
<gene>
    <name evidence="2" type="ORF">MEUPH1_LOCUS23467</name>
</gene>